<dbReference type="SMART" id="SM00369">
    <property type="entry name" value="LRR_TYP"/>
    <property type="match status" value="7"/>
</dbReference>
<keyword evidence="20" id="KW-1185">Reference proteome</keyword>
<evidence type="ECO:0000256" key="9">
    <source>
        <dbReference type="ARBA" id="ARBA00022741"/>
    </source>
</evidence>
<dbReference type="SUPFAM" id="SSF52058">
    <property type="entry name" value="L domain-like"/>
    <property type="match status" value="1"/>
</dbReference>
<evidence type="ECO:0000256" key="7">
    <source>
        <dbReference type="ARBA" id="ARBA00022729"/>
    </source>
</evidence>
<evidence type="ECO:0000256" key="3">
    <source>
        <dbReference type="ARBA" id="ARBA00022475"/>
    </source>
</evidence>
<evidence type="ECO:0000256" key="13">
    <source>
        <dbReference type="ARBA" id="ARBA00023170"/>
    </source>
</evidence>
<dbReference type="PANTHER" id="PTHR48007">
    <property type="entry name" value="LEUCINE-RICH REPEAT RECEPTOR-LIKE PROTEIN KINASE PXC1"/>
    <property type="match status" value="1"/>
</dbReference>
<gene>
    <name evidence="19" type="ORF">LUZ62_085461</name>
</gene>
<keyword evidence="11 16" id="KW-1133">Transmembrane helix</keyword>
<dbReference type="Gene3D" id="3.80.10.10">
    <property type="entry name" value="Ribonuclease Inhibitor"/>
    <property type="match status" value="5"/>
</dbReference>
<evidence type="ECO:0000256" key="1">
    <source>
        <dbReference type="ARBA" id="ARBA00004162"/>
    </source>
</evidence>
<dbReference type="GO" id="GO:0005524">
    <property type="term" value="F:ATP binding"/>
    <property type="evidence" value="ECO:0007669"/>
    <property type="project" value="UniProtKB-UniRule"/>
</dbReference>
<evidence type="ECO:0000256" key="10">
    <source>
        <dbReference type="ARBA" id="ARBA00022840"/>
    </source>
</evidence>
<protein>
    <submittedName>
        <fullName evidence="19">Leucine-rich receptor-like protein kinase family protein</fullName>
    </submittedName>
</protein>
<dbReference type="PROSITE" id="PS00107">
    <property type="entry name" value="PROTEIN_KINASE_ATP"/>
    <property type="match status" value="1"/>
</dbReference>
<dbReference type="InterPro" id="IPR011009">
    <property type="entry name" value="Kinase-like_dom_sf"/>
</dbReference>
<dbReference type="FunFam" id="3.80.10.10:FF:000317">
    <property type="entry name" value="Inactive leucine-rich repeat receptor-like protein kinase"/>
    <property type="match status" value="1"/>
</dbReference>
<evidence type="ECO:0000256" key="16">
    <source>
        <dbReference type="SAM" id="Phobius"/>
    </source>
</evidence>
<keyword evidence="8" id="KW-0677">Repeat</keyword>
<dbReference type="InterPro" id="IPR055414">
    <property type="entry name" value="LRR_R13L4/SHOC2-like"/>
</dbReference>
<feature type="transmembrane region" description="Helical" evidence="16">
    <location>
        <begin position="586"/>
        <end position="612"/>
    </location>
</feature>
<evidence type="ECO:0000256" key="2">
    <source>
        <dbReference type="ARBA" id="ARBA00004479"/>
    </source>
</evidence>
<keyword evidence="9 15" id="KW-0547">Nucleotide-binding</keyword>
<evidence type="ECO:0000256" key="5">
    <source>
        <dbReference type="ARBA" id="ARBA00022614"/>
    </source>
</evidence>
<comment type="subcellular location">
    <subcellularLocation>
        <location evidence="1">Cell membrane</location>
        <topology evidence="1">Single-pass membrane protein</topology>
    </subcellularLocation>
    <subcellularLocation>
        <location evidence="2">Membrane</location>
        <topology evidence="2">Single-pass type I membrane protein</topology>
    </subcellularLocation>
</comment>
<dbReference type="PROSITE" id="PS51450">
    <property type="entry name" value="LRR"/>
    <property type="match status" value="3"/>
</dbReference>
<dbReference type="GO" id="GO:0005886">
    <property type="term" value="C:plasma membrane"/>
    <property type="evidence" value="ECO:0007669"/>
    <property type="project" value="UniProtKB-SubCell"/>
</dbReference>
<evidence type="ECO:0000256" key="8">
    <source>
        <dbReference type="ARBA" id="ARBA00022737"/>
    </source>
</evidence>
<proteinExistence type="predicted"/>
<evidence type="ECO:0000256" key="11">
    <source>
        <dbReference type="ARBA" id="ARBA00022989"/>
    </source>
</evidence>
<dbReference type="CDD" id="cd14066">
    <property type="entry name" value="STKc_IRAK"/>
    <property type="match status" value="1"/>
</dbReference>
<evidence type="ECO:0000256" key="6">
    <source>
        <dbReference type="ARBA" id="ARBA00022692"/>
    </source>
</evidence>
<keyword evidence="7 17" id="KW-0732">Signal</keyword>
<feature type="binding site" evidence="15">
    <location>
        <position position="694"/>
    </location>
    <ligand>
        <name>ATP</name>
        <dbReference type="ChEBI" id="CHEBI:30616"/>
    </ligand>
</feature>
<evidence type="ECO:0000256" key="12">
    <source>
        <dbReference type="ARBA" id="ARBA00023136"/>
    </source>
</evidence>
<dbReference type="FunFam" id="1.10.510.10:FF:000267">
    <property type="entry name" value="probable LRR receptor-like serine/threonine-protein kinase IRK"/>
    <property type="match status" value="1"/>
</dbReference>
<dbReference type="EMBL" id="JAMFTS010000005">
    <property type="protein sequence ID" value="KAJ4751056.1"/>
    <property type="molecule type" value="Genomic_DNA"/>
</dbReference>
<comment type="caution">
    <text evidence="19">The sequence shown here is derived from an EMBL/GenBank/DDBJ whole genome shotgun (WGS) entry which is preliminary data.</text>
</comment>
<dbReference type="FunFam" id="3.30.200.20:FF:000295">
    <property type="entry name" value="probable LRR receptor-like serine/threonine-protein kinase IRK"/>
    <property type="match status" value="1"/>
</dbReference>
<feature type="signal peptide" evidence="17">
    <location>
        <begin position="1"/>
        <end position="21"/>
    </location>
</feature>
<evidence type="ECO:0000256" key="14">
    <source>
        <dbReference type="ARBA" id="ARBA00023180"/>
    </source>
</evidence>
<dbReference type="PANTHER" id="PTHR48007:SF76">
    <property type="entry name" value="OS03G0145102 PROTEIN"/>
    <property type="match status" value="1"/>
</dbReference>
<reference evidence="19" key="1">
    <citation type="submission" date="2022-08" db="EMBL/GenBank/DDBJ databases">
        <authorList>
            <person name="Marques A."/>
        </authorList>
    </citation>
    <scope>NUCLEOTIDE SEQUENCE</scope>
    <source>
        <strain evidence="19">RhyPub2mFocal</strain>
        <tissue evidence="19">Leaves</tissue>
    </source>
</reference>
<feature type="chain" id="PRO_5043911134" evidence="17">
    <location>
        <begin position="22"/>
        <end position="950"/>
    </location>
</feature>
<dbReference type="InterPro" id="IPR013210">
    <property type="entry name" value="LRR_N_plant-typ"/>
</dbReference>
<dbReference type="InterPro" id="IPR003591">
    <property type="entry name" value="Leu-rich_rpt_typical-subtyp"/>
</dbReference>
<organism evidence="19 20">
    <name type="scientific">Rhynchospora pubera</name>
    <dbReference type="NCBI Taxonomy" id="906938"/>
    <lineage>
        <taxon>Eukaryota</taxon>
        <taxon>Viridiplantae</taxon>
        <taxon>Streptophyta</taxon>
        <taxon>Embryophyta</taxon>
        <taxon>Tracheophyta</taxon>
        <taxon>Spermatophyta</taxon>
        <taxon>Magnoliopsida</taxon>
        <taxon>Liliopsida</taxon>
        <taxon>Poales</taxon>
        <taxon>Cyperaceae</taxon>
        <taxon>Cyperoideae</taxon>
        <taxon>Rhynchosporeae</taxon>
        <taxon>Rhynchospora</taxon>
    </lineage>
</organism>
<keyword evidence="4" id="KW-0597">Phosphoprotein</keyword>
<dbReference type="InterPro" id="IPR017441">
    <property type="entry name" value="Protein_kinase_ATP_BS"/>
</dbReference>
<dbReference type="InterPro" id="IPR001611">
    <property type="entry name" value="Leu-rich_rpt"/>
</dbReference>
<evidence type="ECO:0000256" key="17">
    <source>
        <dbReference type="SAM" id="SignalP"/>
    </source>
</evidence>
<dbReference type="FunFam" id="3.80.10.10:FF:000413">
    <property type="entry name" value="Inactive leucine-rich repeat receptor-like protein kinase"/>
    <property type="match status" value="1"/>
</dbReference>
<dbReference type="Gene3D" id="1.10.510.10">
    <property type="entry name" value="Transferase(Phosphotransferase) domain 1"/>
    <property type="match status" value="1"/>
</dbReference>
<keyword evidence="19" id="KW-0418">Kinase</keyword>
<accession>A0AAV8C6D0</accession>
<keyword evidence="5" id="KW-0433">Leucine-rich repeat</keyword>
<keyword evidence="14" id="KW-0325">Glycoprotein</keyword>
<keyword evidence="6 16" id="KW-0812">Transmembrane</keyword>
<dbReference type="PRINTS" id="PR00019">
    <property type="entry name" value="LEURICHRPT"/>
</dbReference>
<dbReference type="InterPro" id="IPR000719">
    <property type="entry name" value="Prot_kinase_dom"/>
</dbReference>
<feature type="domain" description="Protein kinase" evidence="18">
    <location>
        <begin position="665"/>
        <end position="937"/>
    </location>
</feature>
<dbReference type="InterPro" id="IPR046959">
    <property type="entry name" value="PRK1-6/SRF4-like"/>
</dbReference>
<evidence type="ECO:0000256" key="15">
    <source>
        <dbReference type="PROSITE-ProRule" id="PRU10141"/>
    </source>
</evidence>
<dbReference type="InterPro" id="IPR032675">
    <property type="entry name" value="LRR_dom_sf"/>
</dbReference>
<keyword evidence="13 19" id="KW-0675">Receptor</keyword>
<dbReference type="Pfam" id="PF23598">
    <property type="entry name" value="LRR_14"/>
    <property type="match status" value="2"/>
</dbReference>
<dbReference type="SUPFAM" id="SSF52047">
    <property type="entry name" value="RNI-like"/>
    <property type="match status" value="1"/>
</dbReference>
<dbReference type="GO" id="GO:0004672">
    <property type="term" value="F:protein kinase activity"/>
    <property type="evidence" value="ECO:0007669"/>
    <property type="project" value="InterPro"/>
</dbReference>
<dbReference type="Pfam" id="PF08263">
    <property type="entry name" value="LRRNT_2"/>
    <property type="match status" value="1"/>
</dbReference>
<evidence type="ECO:0000256" key="4">
    <source>
        <dbReference type="ARBA" id="ARBA00022553"/>
    </source>
</evidence>
<dbReference type="Proteomes" id="UP001140206">
    <property type="component" value="Chromosome 5"/>
</dbReference>
<dbReference type="PROSITE" id="PS50011">
    <property type="entry name" value="PROTEIN_KINASE_DOM"/>
    <property type="match status" value="1"/>
</dbReference>
<dbReference type="Pfam" id="PF00560">
    <property type="entry name" value="LRR_1"/>
    <property type="match status" value="3"/>
</dbReference>
<dbReference type="AlphaFoldDB" id="A0AAV8C6D0"/>
<dbReference type="Gene3D" id="3.30.200.20">
    <property type="entry name" value="Phosphorylase Kinase, domain 1"/>
    <property type="match status" value="1"/>
</dbReference>
<evidence type="ECO:0000313" key="20">
    <source>
        <dbReference type="Proteomes" id="UP001140206"/>
    </source>
</evidence>
<dbReference type="SMART" id="SM00365">
    <property type="entry name" value="LRR_SD22"/>
    <property type="match status" value="6"/>
</dbReference>
<sequence>MSLSSLLLLLSLLSFLLPFLAQSGPSPLNDDVLGLIVFKADVSDPFSHLSSWNEDSDHPCSWLGVGCDPKSNRVTHLTLSNLSLSGKLSRGLLLLQYLKTLDLSRNNLTGSVPPDLLRLKNLENLDLSENELSGSLPSSFFEQCRLVRSVSLASNGLSGSIPGNVGNCLSLASLNLSHNQFSEALPSTIWNLVGLRSLDLSYNALFGDLPSGVNRSVNLRMLNLRNNQLTGQLPGEIGALVLLKSLDLSNNLLNGTLPDSIGSLAACQYLGLSSNLFIGVVPIWIGGMRSLESLDLSWNKLSGEIPSSINNLHYLREVRLSGNSFTGGVPAWVFESGVELVSISDNMLSGSIQLAGKSSSGLHFLDLSGNSLSGWVPPDISYMKNLQYLNFSRNSLSGDIPATIGDLKLLETLDLSSNNLNHTIPSDICELASLKVLSLEKNSFYGEIPTQIGKCTSLTSLDLSENNFTGRIPLSIASLRNLQRLDLSQNKIAGELPKQLSSLPQLTYFNVSHNKLTGQVPSGTLFDSLPQSSLSDNEGLCGAVLNISCPAVMPKPIVLNPNSSSSSNPLTQPNVNPTTALHHKKIILSISTLVAIGGAAIIAVGILTITVLNFRVRSNESQPATALDLSDGYLSQSPRSDANSGKLVRIGGGDLEFSAAGHALLNKDCELGRGGFGTVYKTVLRDGQPVAIKKLTVSSLVKSKDDFEREVHLFGKVKHRNLVGLKGYYWTSSLQLLIYDYIPGGNLYRHLHESSASDSLSWLERFDIILGVAKGLAHLHRHGVVHYNIKSTNVLLDGSGEPKLADYGLAKLLPMLDRYVLCSKIQSALGYMAPEFACKTVKITEKCDIFGFGVLILEMLTGRHPVEYLEDDVVVLCDVVRVCLEEGRVEELIDQRLGGDFPLEEAVPIVKLGLVCTSQVPSNRPDMSEVVKILEVIRSPQGSPVEELLV</sequence>
<keyword evidence="12 16" id="KW-0472">Membrane</keyword>
<evidence type="ECO:0000259" key="18">
    <source>
        <dbReference type="PROSITE" id="PS50011"/>
    </source>
</evidence>
<keyword evidence="10 15" id="KW-0067">ATP-binding</keyword>
<dbReference type="SUPFAM" id="SSF56112">
    <property type="entry name" value="Protein kinase-like (PK-like)"/>
    <property type="match status" value="1"/>
</dbReference>
<dbReference type="FunFam" id="3.80.10.10:FF:000275">
    <property type="entry name" value="Leucine-rich repeat receptor-like protein kinase"/>
    <property type="match status" value="1"/>
</dbReference>
<dbReference type="Pfam" id="PF00069">
    <property type="entry name" value="Pkinase"/>
    <property type="match status" value="1"/>
</dbReference>
<keyword evidence="19" id="KW-0808">Transferase</keyword>
<name>A0AAV8C6D0_9POAL</name>
<dbReference type="Pfam" id="PF13855">
    <property type="entry name" value="LRR_8"/>
    <property type="match status" value="1"/>
</dbReference>
<evidence type="ECO:0000313" key="19">
    <source>
        <dbReference type="EMBL" id="KAJ4751056.1"/>
    </source>
</evidence>
<keyword evidence="3" id="KW-1003">Cell membrane</keyword>